<sequence length="73" mass="8401">MVIYVISFFLSSFSCRIFFSLSLSSNIRPSLVSGQPVYSKSRCGNLTESYKIHMAVNKDWNRRENAPDKMTML</sequence>
<reference evidence="1" key="1">
    <citation type="submission" date="2019-04" db="EMBL/GenBank/DDBJ databases">
        <title>Friends and foes A comparative genomics study of 23 Aspergillus species from section Flavi.</title>
        <authorList>
            <consortium name="DOE Joint Genome Institute"/>
            <person name="Kjaerbolling I."/>
            <person name="Vesth T."/>
            <person name="Frisvad J.C."/>
            <person name="Nybo J.L."/>
            <person name="Theobald S."/>
            <person name="Kildgaard S."/>
            <person name="Isbrandt T."/>
            <person name="Kuo A."/>
            <person name="Sato A."/>
            <person name="Lyhne E.K."/>
            <person name="Kogle M.E."/>
            <person name="Wiebenga A."/>
            <person name="Kun R.S."/>
            <person name="Lubbers R.J."/>
            <person name="Makela M.R."/>
            <person name="Barry K."/>
            <person name="Chovatia M."/>
            <person name="Clum A."/>
            <person name="Daum C."/>
            <person name="Haridas S."/>
            <person name="He G."/>
            <person name="LaButti K."/>
            <person name="Lipzen A."/>
            <person name="Mondo S."/>
            <person name="Riley R."/>
            <person name="Salamov A."/>
            <person name="Simmons B.A."/>
            <person name="Magnuson J.K."/>
            <person name="Henrissat B."/>
            <person name="Mortensen U.H."/>
            <person name="Larsen T.O."/>
            <person name="Devries R.P."/>
            <person name="Grigoriev I.V."/>
            <person name="Machida M."/>
            <person name="Baker S.E."/>
            <person name="Andersen M.R."/>
        </authorList>
    </citation>
    <scope>NUCLEOTIDE SEQUENCE [LARGE SCALE GENOMIC DNA]</scope>
    <source>
        <strain evidence="1">CBS 121.62</strain>
    </source>
</reference>
<protein>
    <submittedName>
        <fullName evidence="1">Uncharacterized protein</fullName>
    </submittedName>
</protein>
<evidence type="ECO:0000313" key="1">
    <source>
        <dbReference type="EMBL" id="KAB8249908.1"/>
    </source>
</evidence>
<name>A0A5N6H6L4_ASPFL</name>
<accession>A0A5N6H6L4</accession>
<dbReference type="EMBL" id="ML734568">
    <property type="protein sequence ID" value="KAB8249908.1"/>
    <property type="molecule type" value="Genomic_DNA"/>
</dbReference>
<dbReference type="AlphaFoldDB" id="A0A5N6H6L4"/>
<organism evidence="1">
    <name type="scientific">Aspergillus flavus</name>
    <dbReference type="NCBI Taxonomy" id="5059"/>
    <lineage>
        <taxon>Eukaryota</taxon>
        <taxon>Fungi</taxon>
        <taxon>Dikarya</taxon>
        <taxon>Ascomycota</taxon>
        <taxon>Pezizomycotina</taxon>
        <taxon>Eurotiomycetes</taxon>
        <taxon>Eurotiomycetidae</taxon>
        <taxon>Eurotiales</taxon>
        <taxon>Aspergillaceae</taxon>
        <taxon>Aspergillus</taxon>
        <taxon>Aspergillus subgen. Circumdati</taxon>
    </lineage>
</organism>
<proteinExistence type="predicted"/>
<gene>
    <name evidence="1" type="ORF">BDV35DRAFT_114456</name>
</gene>
<dbReference type="Proteomes" id="UP000325434">
    <property type="component" value="Unassembled WGS sequence"/>
</dbReference>